<evidence type="ECO:0000256" key="2">
    <source>
        <dbReference type="SAM" id="SignalP"/>
    </source>
</evidence>
<feature type="coiled-coil region" evidence="1">
    <location>
        <begin position="740"/>
        <end position="767"/>
    </location>
</feature>
<reference evidence="3 4" key="1">
    <citation type="submission" date="2014-06" db="EMBL/GenBank/DDBJ databases">
        <authorList>
            <person name="Swart Estienne"/>
        </authorList>
    </citation>
    <scope>NUCLEOTIDE SEQUENCE [LARGE SCALE GENOMIC DNA]</scope>
    <source>
        <strain evidence="3 4">130c</strain>
    </source>
</reference>
<feature type="signal peptide" evidence="2">
    <location>
        <begin position="1"/>
        <end position="21"/>
    </location>
</feature>
<sequence length="812" mass="95026">MNSSVFCTFLMIGSVLYFVSSYSTSFLEEIYSVQPIIITTNKRIKEKAKLINNEAKKSPLFQSMKTRYHQMFPDAQLLANLSKIEQNMIDADISQYTAFRVDNKGQSIPRFEETESYWKYMSQIYRNKTFNSIFEIKDENHQEQFYLLNANNEVISNLTFNPYFGEITLMRTLQKPYFKLKEQSMQQYARKGSKQQVEEKHFDGNTAIYANPKQIHTCFQSYVPGIILYVAMNQYSKEQFLVVYRILTFEGAIHRIRVFNNIDCNNEGLSYGDLRTNQGEIELDKTLKYENHYSYGDSTVKLGTNYEDFKLDGNFQITAISYMNKDTITYSRLLDFYQYRVLQRYVNEKTGEINWKETQRGPLIDRTKDKIFICTGIHQIETGMKNISTYVVAYLKGESQQQVQIKVELQQQINQSDQYTEENSKEPNWQTKTQIYDRKFPIYQSPNVYNHDLTIHLSQFSDRHQKNQIITMFGQYFLALDWDQKAQNILVFDTFKEPLNDYIDLMTVSSDNTNLFLYSQDSNILYQIFRERGQSEKVMEEWLEVRLNNLPSELMNKRILSIYLKNLPQTKERIMMMLFEGGILGSFKIEELNEDFLSALEILEDETFLDIVFPLVVLISASIVLCVKRRRQSQLLNPNNGVNNAWPMRGGFPVPISRINRQNGVINQQNINNNIAGANNNNNNNFNQQDIVGGIPFNQLAGQQDQDQIHEQQPAQNVPIPVRIENLNPLNGDMLEPQAEDLLDENINNLNRLIQELDADNNQSQMRLDQELLDDMDDQDIDVDDNQNQQINQMQQRLDFMDQLVDDDDANQ</sequence>
<name>A0A078AKF5_STYLE</name>
<gene>
    <name evidence="3" type="primary">Contig2590.g104</name>
    <name evidence="3" type="ORF">STYLEM_11727</name>
</gene>
<protein>
    <recommendedName>
        <fullName evidence="5">Transmembrane protein</fullName>
    </recommendedName>
</protein>
<keyword evidence="1" id="KW-0175">Coiled coil</keyword>
<proteinExistence type="predicted"/>
<keyword evidence="4" id="KW-1185">Reference proteome</keyword>
<organism evidence="3 4">
    <name type="scientific">Stylonychia lemnae</name>
    <name type="common">Ciliate</name>
    <dbReference type="NCBI Taxonomy" id="5949"/>
    <lineage>
        <taxon>Eukaryota</taxon>
        <taxon>Sar</taxon>
        <taxon>Alveolata</taxon>
        <taxon>Ciliophora</taxon>
        <taxon>Intramacronucleata</taxon>
        <taxon>Spirotrichea</taxon>
        <taxon>Stichotrichia</taxon>
        <taxon>Sporadotrichida</taxon>
        <taxon>Oxytrichidae</taxon>
        <taxon>Stylonychinae</taxon>
        <taxon>Stylonychia</taxon>
    </lineage>
</organism>
<dbReference type="Proteomes" id="UP000039865">
    <property type="component" value="Unassembled WGS sequence"/>
</dbReference>
<dbReference type="AlphaFoldDB" id="A0A078AKF5"/>
<evidence type="ECO:0008006" key="5">
    <source>
        <dbReference type="Google" id="ProtNLM"/>
    </source>
</evidence>
<keyword evidence="2" id="KW-0732">Signal</keyword>
<dbReference type="OrthoDB" id="10677176at2759"/>
<evidence type="ECO:0000313" key="4">
    <source>
        <dbReference type="Proteomes" id="UP000039865"/>
    </source>
</evidence>
<dbReference type="InParanoid" id="A0A078AKF5"/>
<accession>A0A078AKF5</accession>
<evidence type="ECO:0000256" key="1">
    <source>
        <dbReference type="SAM" id="Coils"/>
    </source>
</evidence>
<dbReference type="EMBL" id="CCKQ01011157">
    <property type="protein sequence ID" value="CDW82694.1"/>
    <property type="molecule type" value="Genomic_DNA"/>
</dbReference>
<evidence type="ECO:0000313" key="3">
    <source>
        <dbReference type="EMBL" id="CDW82694.1"/>
    </source>
</evidence>
<feature type="chain" id="PRO_5001729564" description="Transmembrane protein" evidence="2">
    <location>
        <begin position="22"/>
        <end position="812"/>
    </location>
</feature>